<feature type="transmembrane region" description="Helical" evidence="1">
    <location>
        <begin position="253"/>
        <end position="273"/>
    </location>
</feature>
<feature type="transmembrane region" description="Helical" evidence="1">
    <location>
        <begin position="126"/>
        <end position="149"/>
    </location>
</feature>
<dbReference type="InterPro" id="IPR037185">
    <property type="entry name" value="EmrE-like"/>
</dbReference>
<feature type="transmembrane region" description="Helical" evidence="1">
    <location>
        <begin position="293"/>
        <end position="314"/>
    </location>
</feature>
<proteinExistence type="predicted"/>
<organism evidence="2">
    <name type="scientific">Rhizopus microsporus var. microsporus</name>
    <dbReference type="NCBI Taxonomy" id="86635"/>
    <lineage>
        <taxon>Eukaryota</taxon>
        <taxon>Fungi</taxon>
        <taxon>Fungi incertae sedis</taxon>
        <taxon>Mucoromycota</taxon>
        <taxon>Mucoromycotina</taxon>
        <taxon>Mucoromycetes</taxon>
        <taxon>Mucorales</taxon>
        <taxon>Mucorineae</taxon>
        <taxon>Rhizopodaceae</taxon>
        <taxon>Rhizopus</taxon>
    </lineage>
</organism>
<feature type="transmembrane region" description="Helical" evidence="1">
    <location>
        <begin position="161"/>
        <end position="179"/>
    </location>
</feature>
<dbReference type="Proteomes" id="UP000242414">
    <property type="component" value="Unassembled WGS sequence"/>
</dbReference>
<dbReference type="PANTHER" id="PTHR19346">
    <property type="entry name" value="SUGAR PHOSPHATE TRANSPORTER DOMAIN-CONTAINING PROTEIN"/>
    <property type="match status" value="1"/>
</dbReference>
<feature type="transmembrane region" description="Helical" evidence="1">
    <location>
        <begin position="346"/>
        <end position="364"/>
    </location>
</feature>
<keyword evidence="1" id="KW-1133">Transmembrane helix</keyword>
<keyword evidence="1" id="KW-0812">Transmembrane</keyword>
<feature type="transmembrane region" description="Helical" evidence="1">
    <location>
        <begin position="29"/>
        <end position="51"/>
    </location>
</feature>
<dbReference type="SUPFAM" id="SSF103481">
    <property type="entry name" value="Multidrug resistance efflux transporter EmrE"/>
    <property type="match status" value="1"/>
</dbReference>
<feature type="transmembrane region" description="Helical" evidence="1">
    <location>
        <begin position="63"/>
        <end position="81"/>
    </location>
</feature>
<dbReference type="AlphaFoldDB" id="A0A1X0QRG4"/>
<reference evidence="2" key="1">
    <citation type="journal article" date="2016" name="Proc. Natl. Acad. Sci. U.S.A.">
        <title>Lipid metabolic changes in an early divergent fungus govern the establishment of a mutualistic symbiosis with endobacteria.</title>
        <authorList>
            <person name="Lastovetsky O.A."/>
            <person name="Gaspar M.L."/>
            <person name="Mondo S.J."/>
            <person name="LaButti K.M."/>
            <person name="Sandor L."/>
            <person name="Grigoriev I.V."/>
            <person name="Henry S.A."/>
            <person name="Pawlowska T.E."/>
        </authorList>
    </citation>
    <scope>NUCLEOTIDE SEQUENCE [LARGE SCALE GENOMIC DNA]</scope>
    <source>
        <strain evidence="2">ATCC 52814</strain>
    </source>
</reference>
<dbReference type="EMBL" id="KV922056">
    <property type="protein sequence ID" value="ORE02350.1"/>
    <property type="molecule type" value="Genomic_DNA"/>
</dbReference>
<protein>
    <recommendedName>
        <fullName evidence="3">EamA domain-containing protein</fullName>
    </recommendedName>
</protein>
<dbReference type="InterPro" id="IPR026505">
    <property type="entry name" value="Solute_c_fam_35_mem_F3/F4"/>
</dbReference>
<evidence type="ECO:0000256" key="1">
    <source>
        <dbReference type="SAM" id="Phobius"/>
    </source>
</evidence>
<keyword evidence="1" id="KW-0472">Membrane</keyword>
<dbReference type="VEuPathDB" id="FungiDB:BCV72DRAFT_338765"/>
<sequence>MSSYQTVPVEDEQEEIYHIETEKKAQRTVLATVMLAICIVTFVLQTELAQYVQKTTSYSKPYFILYISHSCYILMIPLQLISEYIQLKQKQGLKQDINKVIHKSKQSFWDSLEELQYRIQGNNDKAVLFMVKTCLWLSVLLTLPAYIWYLSVNLTSMSNLTAIYNTGCFFAYLFSILMLHDSIVTSKVFAVMLCMLGVLIMAYWSSDESFQDDDNDDNSRSWLGIFVSCIGASLYGFYEVFYKKYASPSEPTILFANTITGLIGLVTFFILWAPIPVLHVMGIEQFTWPDATTFWYILAIALMSVIYNATFMAVIALINPVFAAVGVMLTVPAVAITDVLVTGVMVPSSTVIGSIFILAGFYILNKQV</sequence>
<evidence type="ECO:0008006" key="3">
    <source>
        <dbReference type="Google" id="ProtNLM"/>
    </source>
</evidence>
<dbReference type="PANTHER" id="PTHR19346:SF4">
    <property type="entry name" value="SUGAR PHOSPHATE TRANSPORTER DOMAIN-CONTAINING PROTEIN"/>
    <property type="match status" value="1"/>
</dbReference>
<accession>A0A1X0QRG4</accession>
<dbReference type="OrthoDB" id="10062838at2759"/>
<feature type="transmembrane region" description="Helical" evidence="1">
    <location>
        <begin position="188"/>
        <end position="206"/>
    </location>
</feature>
<gene>
    <name evidence="2" type="ORF">BCV72DRAFT_338765</name>
</gene>
<evidence type="ECO:0000313" key="2">
    <source>
        <dbReference type="EMBL" id="ORE02350.1"/>
    </source>
</evidence>
<feature type="transmembrane region" description="Helical" evidence="1">
    <location>
        <begin position="321"/>
        <end position="340"/>
    </location>
</feature>
<feature type="transmembrane region" description="Helical" evidence="1">
    <location>
        <begin position="221"/>
        <end position="241"/>
    </location>
</feature>
<name>A0A1X0QRG4_RHIZD</name>